<keyword evidence="4" id="KW-0963">Cytoplasm</keyword>
<feature type="compositionally biased region" description="Low complexity" evidence="8">
    <location>
        <begin position="151"/>
        <end position="160"/>
    </location>
</feature>
<dbReference type="InterPro" id="IPR023337">
    <property type="entry name" value="KBD"/>
</dbReference>
<evidence type="ECO:0000259" key="9">
    <source>
        <dbReference type="PROSITE" id="PS50229"/>
    </source>
</evidence>
<dbReference type="InterPro" id="IPR000697">
    <property type="entry name" value="WH1/EVH1_dom"/>
</dbReference>
<protein>
    <recommendedName>
        <fullName evidence="7">Sprouty-related, EVH1 domain-containing protein 2</fullName>
    </recommendedName>
</protein>
<evidence type="ECO:0000256" key="6">
    <source>
        <dbReference type="ARBA" id="ARBA00023329"/>
    </source>
</evidence>
<feature type="domain" description="KBD" evidence="10">
    <location>
        <begin position="204"/>
        <end position="258"/>
    </location>
</feature>
<dbReference type="CDD" id="cd10574">
    <property type="entry name" value="EVH1_SPRED-like"/>
    <property type="match status" value="1"/>
</dbReference>
<gene>
    <name evidence="11" type="primary">SPRED2</name>
</gene>
<feature type="region of interest" description="Disordered" evidence="8">
    <location>
        <begin position="149"/>
        <end position="189"/>
    </location>
</feature>
<evidence type="ECO:0000256" key="5">
    <source>
        <dbReference type="ARBA" id="ARBA00023136"/>
    </source>
</evidence>
<dbReference type="SMART" id="SM00461">
    <property type="entry name" value="WH1"/>
    <property type="match status" value="1"/>
</dbReference>
<reference evidence="11" key="1">
    <citation type="submission" date="2006-01" db="EMBL/GenBank/DDBJ databases">
        <authorList>
            <person name="Lindblad-Toh K."/>
            <person name="Mauceli E."/>
            <person name="Grabherr M."/>
            <person name="Chang J.L."/>
            <person name="Lander E.S."/>
        </authorList>
    </citation>
    <scope>NUCLEOTIDE SEQUENCE [LARGE SCALE GENOMIC DNA]</scope>
</reference>
<proteinExistence type="predicted"/>
<dbReference type="Ensembl" id="ENSGACT00000000217.1">
    <property type="protein sequence ID" value="ENSGACP00000000217.1"/>
    <property type="gene ID" value="ENSGACG00000000163.1"/>
</dbReference>
<dbReference type="PANTHER" id="PTHR11202:SF11">
    <property type="entry name" value="SPROUTY-RELATED, EVH1 DOMAIN-CONTAINING PROTEIN 2"/>
    <property type="match status" value="1"/>
</dbReference>
<dbReference type="GO" id="GO:0019901">
    <property type="term" value="F:protein kinase binding"/>
    <property type="evidence" value="ECO:0007669"/>
    <property type="project" value="TreeGrafter"/>
</dbReference>
<dbReference type="PANTHER" id="PTHR11202">
    <property type="entry name" value="SPROUTY-RELATED, EVH1 DOMAIN-CONTAINING PROTEIN FAMILY MEMBER"/>
    <property type="match status" value="1"/>
</dbReference>
<dbReference type="AlphaFoldDB" id="G3N4J7"/>
<keyword evidence="5" id="KW-0472">Membrane</keyword>
<keyword evidence="3" id="KW-1003">Cell membrane</keyword>
<evidence type="ECO:0000256" key="7">
    <source>
        <dbReference type="ARBA" id="ARBA00039299"/>
    </source>
</evidence>
<dbReference type="FunFam" id="2.30.29.30:FF:000052">
    <property type="entry name" value="Sprouty-related, EVH1 domain containing 2"/>
    <property type="match status" value="1"/>
</dbReference>
<accession>G3N4J7</accession>
<dbReference type="GO" id="GO:0030658">
    <property type="term" value="C:transport vesicle membrane"/>
    <property type="evidence" value="ECO:0007669"/>
    <property type="project" value="UniProtKB-SubCell"/>
</dbReference>
<name>G3N4J7_GASAC</name>
<dbReference type="Bgee" id="ENSGACG00000000163">
    <property type="expression patterns" value="Expressed in intestinal epithelial cell and 10 other cell types or tissues"/>
</dbReference>
<evidence type="ECO:0000313" key="11">
    <source>
        <dbReference type="Ensembl" id="ENSGACP00000000217.1"/>
    </source>
</evidence>
<dbReference type="Pfam" id="PF05210">
    <property type="entry name" value="Sprouty"/>
    <property type="match status" value="1"/>
</dbReference>
<comment type="subcellular location">
    <subcellularLocation>
        <location evidence="2">Cell membrane</location>
        <topology evidence="2">Peripheral membrane protein</topology>
        <orientation evidence="2">Cytoplasmic side</orientation>
    </subcellularLocation>
    <subcellularLocation>
        <location evidence="1">Cytoplasmic vesicle</location>
        <location evidence="1">Secretory vesicle membrane</location>
        <topology evidence="1">Peripheral membrane protein</topology>
        <orientation evidence="1">Cytoplasmic side</orientation>
    </subcellularLocation>
</comment>
<keyword evidence="6" id="KW-0968">Cytoplasmic vesicle</keyword>
<evidence type="ECO:0000256" key="1">
    <source>
        <dbReference type="ARBA" id="ARBA00004360"/>
    </source>
</evidence>
<dbReference type="InterPro" id="IPR011993">
    <property type="entry name" value="PH-like_dom_sf"/>
</dbReference>
<dbReference type="GO" id="GO:0005886">
    <property type="term" value="C:plasma membrane"/>
    <property type="evidence" value="ECO:0007669"/>
    <property type="project" value="UniProtKB-SubCell"/>
</dbReference>
<evidence type="ECO:0000256" key="4">
    <source>
        <dbReference type="ARBA" id="ARBA00022490"/>
    </source>
</evidence>
<dbReference type="PROSITE" id="PS51488">
    <property type="entry name" value="KBD"/>
    <property type="match status" value="1"/>
</dbReference>
<dbReference type="PROSITE" id="PS51227">
    <property type="entry name" value="SPR"/>
    <property type="match status" value="1"/>
</dbReference>
<dbReference type="SUPFAM" id="SSF50729">
    <property type="entry name" value="PH domain-like"/>
    <property type="match status" value="1"/>
</dbReference>
<evidence type="ECO:0000256" key="3">
    <source>
        <dbReference type="ARBA" id="ARBA00022475"/>
    </source>
</evidence>
<dbReference type="Pfam" id="PF00568">
    <property type="entry name" value="WH1"/>
    <property type="match status" value="1"/>
</dbReference>
<evidence type="ECO:0000256" key="8">
    <source>
        <dbReference type="SAM" id="MobiDB-lite"/>
    </source>
</evidence>
<dbReference type="PROSITE" id="PS50229">
    <property type="entry name" value="WH1"/>
    <property type="match status" value="1"/>
</dbReference>
<organism evidence="11">
    <name type="scientific">Gasterosteus aculeatus</name>
    <name type="common">Three-spined stickleback</name>
    <dbReference type="NCBI Taxonomy" id="69293"/>
    <lineage>
        <taxon>Eukaryota</taxon>
        <taxon>Metazoa</taxon>
        <taxon>Chordata</taxon>
        <taxon>Craniata</taxon>
        <taxon>Vertebrata</taxon>
        <taxon>Euteleostomi</taxon>
        <taxon>Actinopterygii</taxon>
        <taxon>Neopterygii</taxon>
        <taxon>Teleostei</taxon>
        <taxon>Neoteleostei</taxon>
        <taxon>Acanthomorphata</taxon>
        <taxon>Eupercaria</taxon>
        <taxon>Perciformes</taxon>
        <taxon>Cottioidei</taxon>
        <taxon>Gasterosteales</taxon>
        <taxon>Gasterosteidae</taxon>
        <taxon>Gasterosteus</taxon>
    </lineage>
</organism>
<dbReference type="Gene3D" id="2.30.29.30">
    <property type="entry name" value="Pleckstrin-homology domain (PH domain)/Phosphotyrosine-binding domain (PTB)"/>
    <property type="match status" value="1"/>
</dbReference>
<evidence type="ECO:0000256" key="2">
    <source>
        <dbReference type="ARBA" id="ARBA00004413"/>
    </source>
</evidence>
<sequence length="437" mass="48349">LLPPRPSHSDSYIVRVKAVVMTRDDSSGGWLAQDGGALSRVGVCRLLPPELAPAPPFGCSHFLIRGERLRDKQVILDCPLRKGLVYTIATPTFHHWKVEDRKCGLSFQSLADARAFDRGVRKAIEDLAEALSSFSARLGEEIKVGCSEGFSTTDSSSNSSQKLEPPEPSPPPQRHRCMQGHRHDLHDPYQLSDPYVPDQPLSRRPRQVTFHEDDEIVRINPRERSWERTGYEDYRHATVRDKFIQADDSESYVHFAKTEARKHDYTYPLAPALSPSDSDPALGPLDNKGHGGAYRQGVPACVVSAQPRSFLPSSSHSANGGKGRKDEPERAQCEHCGEAFYVAANRRGRCHDAPDPVGACVRRVSCMWLADTMLYHCMSDPEGDYSDPCSCDLGSRWLALLGLSLVAPCLCLYPPLHACHRAALRCGCCGGRHKALS</sequence>
<dbReference type="GO" id="GO:0043409">
    <property type="term" value="P:negative regulation of MAPK cascade"/>
    <property type="evidence" value="ECO:0007669"/>
    <property type="project" value="TreeGrafter"/>
</dbReference>
<dbReference type="InterPro" id="IPR041937">
    <property type="entry name" value="SPRE_EVH1"/>
</dbReference>
<dbReference type="InterPro" id="IPR007875">
    <property type="entry name" value="Sprouty"/>
</dbReference>
<feature type="domain" description="WH1" evidence="9">
    <location>
        <begin position="5"/>
        <end position="127"/>
    </location>
</feature>
<reference evidence="11" key="2">
    <citation type="submission" date="2024-04" db="UniProtKB">
        <authorList>
            <consortium name="Ensembl"/>
        </authorList>
    </citation>
    <scope>IDENTIFICATION</scope>
</reference>
<evidence type="ECO:0000259" key="10">
    <source>
        <dbReference type="PROSITE" id="PS51488"/>
    </source>
</evidence>